<dbReference type="Proteomes" id="UP000032247">
    <property type="component" value="Unassembled WGS sequence"/>
</dbReference>
<evidence type="ECO:0000313" key="5">
    <source>
        <dbReference type="EMBL" id="KIU11427.1"/>
    </source>
</evidence>
<evidence type="ECO:0000313" key="7">
    <source>
        <dbReference type="Proteomes" id="UP000032247"/>
    </source>
</evidence>
<dbReference type="InterPro" id="IPR014239">
    <property type="entry name" value="YpeB_PepSY1-2"/>
</dbReference>
<dbReference type="Pfam" id="PF20769">
    <property type="entry name" value="YPEB_N"/>
    <property type="match status" value="1"/>
</dbReference>
<dbReference type="Pfam" id="PF14620">
    <property type="entry name" value="YPEB_PepSY1-2"/>
    <property type="match status" value="1"/>
</dbReference>
<reference evidence="5 7" key="1">
    <citation type="submission" date="2014-12" db="EMBL/GenBank/DDBJ databases">
        <title>Comparative genome analysis of Bacillus coagulans HM-08, Clostridium butyricum HM-68, Bacillus subtilis HM-66 and Bacillus licheniformis BL-09.</title>
        <authorList>
            <person name="Zhang H."/>
        </authorList>
    </citation>
    <scope>NUCLEOTIDE SEQUENCE [LARGE SCALE GENOMIC DNA]</scope>
    <source>
        <strain evidence="5 7">HM-66</strain>
    </source>
</reference>
<evidence type="ECO:0000259" key="4">
    <source>
        <dbReference type="Pfam" id="PF20769"/>
    </source>
</evidence>
<dbReference type="NCBIfam" id="TIGR02889">
    <property type="entry name" value="spore_YpeB"/>
    <property type="match status" value="1"/>
</dbReference>
<feature type="domain" description="Sporulation protein YpeB N-terminal" evidence="4">
    <location>
        <begin position="27"/>
        <end position="162"/>
    </location>
</feature>
<dbReference type="EMBL" id="CP120576">
    <property type="protein sequence ID" value="WEY83316.1"/>
    <property type="molecule type" value="Genomic_DNA"/>
</dbReference>
<dbReference type="InterPro" id="IPR025711">
    <property type="entry name" value="PepSY"/>
</dbReference>
<dbReference type="GO" id="GO:0009847">
    <property type="term" value="P:spore germination"/>
    <property type="evidence" value="ECO:0007669"/>
    <property type="project" value="InterPro"/>
</dbReference>
<dbReference type="PATRIC" id="fig|1423.173.peg.2077"/>
<dbReference type="Pfam" id="PF03413">
    <property type="entry name" value="PepSY"/>
    <property type="match status" value="1"/>
</dbReference>
<keyword evidence="1" id="KW-0812">Transmembrane</keyword>
<dbReference type="EMBL" id="JXBC01000003">
    <property type="protein sequence ID" value="KIU11427.1"/>
    <property type="molecule type" value="Genomic_DNA"/>
</dbReference>
<dbReference type="InterPro" id="IPR048402">
    <property type="entry name" value="YpeB_N"/>
</dbReference>
<evidence type="ECO:0000256" key="1">
    <source>
        <dbReference type="SAM" id="Phobius"/>
    </source>
</evidence>
<name>A0A0D1KZ35_BACIU</name>
<keyword evidence="1" id="KW-1133">Transmembrane helix</keyword>
<dbReference type="STRING" id="483913.AN935_11175"/>
<evidence type="ECO:0000259" key="3">
    <source>
        <dbReference type="Pfam" id="PF14620"/>
    </source>
</evidence>
<accession>A0A0D1KZ35</accession>
<reference evidence="6" key="2">
    <citation type="submission" date="2023-03" db="EMBL/GenBank/DDBJ databases">
        <title>Complete genome sequences of 52 Bacillus and Priestia strains isolated from West-African fermentations and 26 reference strains from the DSMZ collection.</title>
        <authorList>
            <person name="Wiedenbein E.S."/>
            <person name="Canoy T.S."/>
            <person name="Hui Y."/>
            <person name="Parkouda C."/>
            <person name="Dawende C."/>
            <person name="Ametefe E."/>
            <person name="Jespersen L."/>
            <person name="Nielsen D.S."/>
        </authorList>
    </citation>
    <scope>NUCLEOTIDE SEQUENCE</scope>
    <source>
        <strain evidence="6">PRO56</strain>
    </source>
</reference>
<feature type="transmembrane region" description="Helical" evidence="1">
    <location>
        <begin position="5"/>
        <end position="22"/>
    </location>
</feature>
<feature type="domain" description="Sporulation protein YpeB PepSY1 and PepSY2" evidence="3">
    <location>
        <begin position="180"/>
        <end position="374"/>
    </location>
</feature>
<evidence type="ECO:0000313" key="6">
    <source>
        <dbReference type="EMBL" id="WEY83316.1"/>
    </source>
</evidence>
<dbReference type="Proteomes" id="UP001214898">
    <property type="component" value="Chromosome"/>
</dbReference>
<proteinExistence type="predicted"/>
<organism evidence="5 7">
    <name type="scientific">Bacillus subtilis</name>
    <dbReference type="NCBI Taxonomy" id="1423"/>
    <lineage>
        <taxon>Bacteria</taxon>
        <taxon>Bacillati</taxon>
        <taxon>Bacillota</taxon>
        <taxon>Bacilli</taxon>
        <taxon>Bacillales</taxon>
        <taxon>Bacillaceae</taxon>
        <taxon>Bacillus</taxon>
    </lineage>
</organism>
<dbReference type="AlphaFoldDB" id="A0A0D1KZ35"/>
<protein>
    <submittedName>
        <fullName evidence="6">Germination protein YpeB</fullName>
    </submittedName>
    <submittedName>
        <fullName evidence="5">Spore membrane component</fullName>
    </submittedName>
</protein>
<feature type="domain" description="PepSY" evidence="2">
    <location>
        <begin position="378"/>
        <end position="438"/>
    </location>
</feature>
<keyword evidence="1" id="KW-0472">Membrane</keyword>
<evidence type="ECO:0000259" key="2">
    <source>
        <dbReference type="Pfam" id="PF03413"/>
    </source>
</evidence>
<sequence>MIRGILIAVLGIAIVGTGYWGYKEHQEKDAVLLHAENNYQRAFHELTYQVDQLHDKIGTTLAMNSQKSLSPALIDVWRITSEAHNSVSQLPLTLMPFNKTEELLSKIGDFSYKTSVRDLDQKPLDKNEYTSLNKLYQQSEDIQNELRHVQHLVMSKNLRWMDVEIALASDEKQSDNTIINSFKTVEKNVGAFSTGTDLGPSFTSTKKEEKGFSHLKGKQISEQEAKQIAERFAPDDNYSIKVVKSGKKTNRDVYSISMKDPDHKAVIYMDITKKGGHPVYLIQNREVKDQKISLNDGSNRALAFLKKNGFETDDLEIDESAQYDKIGVFSYVPVENKVRMYPEAIRMKVALDDGEVVGFSARDFLTSHRKRTIPKPEITEAEAKSKLNKNVQVRETRLALITNELGQEVLCYEMLGTIENDTFRMYINAKDGSEEKVEKLKNAEPIYKDL</sequence>
<gene>
    <name evidence="6" type="primary">ypeB</name>
    <name evidence="6" type="ORF">P5633_12830</name>
    <name evidence="5" type="ORF">SC09_Contig24orf00406</name>
</gene>